<dbReference type="Gene3D" id="3.30.565.10">
    <property type="entry name" value="Histidine kinase-like ATPase, C-terminal domain"/>
    <property type="match status" value="1"/>
</dbReference>
<feature type="domain" description="Sensor histidine kinase NatK-like C-terminal" evidence="2">
    <location>
        <begin position="335"/>
        <end position="435"/>
    </location>
</feature>
<evidence type="ECO:0000313" key="4">
    <source>
        <dbReference type="Proteomes" id="UP000823990"/>
    </source>
</evidence>
<feature type="transmembrane region" description="Helical" evidence="1">
    <location>
        <begin position="128"/>
        <end position="157"/>
    </location>
</feature>
<evidence type="ECO:0000256" key="1">
    <source>
        <dbReference type="SAM" id="Phobius"/>
    </source>
</evidence>
<accession>A0A9D1Q070</accession>
<dbReference type="AlphaFoldDB" id="A0A9D1Q070"/>
<dbReference type="Pfam" id="PF14501">
    <property type="entry name" value="HATPase_c_5"/>
    <property type="match status" value="1"/>
</dbReference>
<dbReference type="CDD" id="cd16935">
    <property type="entry name" value="HATPase_AgrC-ComD-like"/>
    <property type="match status" value="1"/>
</dbReference>
<dbReference type="SUPFAM" id="SSF55874">
    <property type="entry name" value="ATPase domain of HSP90 chaperone/DNA topoisomerase II/histidine kinase"/>
    <property type="match status" value="1"/>
</dbReference>
<feature type="transmembrane region" description="Helical" evidence="1">
    <location>
        <begin position="89"/>
        <end position="108"/>
    </location>
</feature>
<dbReference type="InterPro" id="IPR036890">
    <property type="entry name" value="HATPase_C_sf"/>
</dbReference>
<gene>
    <name evidence="3" type="ORF">H9892_05855</name>
</gene>
<proteinExistence type="predicted"/>
<keyword evidence="1" id="KW-0472">Membrane</keyword>
<keyword evidence="1" id="KW-0812">Transmembrane</keyword>
<dbReference type="Proteomes" id="UP000823990">
    <property type="component" value="Unassembled WGS sequence"/>
</dbReference>
<reference evidence="3" key="1">
    <citation type="journal article" date="2021" name="PeerJ">
        <title>Extensive microbial diversity within the chicken gut microbiome revealed by metagenomics and culture.</title>
        <authorList>
            <person name="Gilroy R."/>
            <person name="Ravi A."/>
            <person name="Getino M."/>
            <person name="Pursley I."/>
            <person name="Horton D.L."/>
            <person name="Alikhan N.F."/>
            <person name="Baker D."/>
            <person name="Gharbi K."/>
            <person name="Hall N."/>
            <person name="Watson M."/>
            <person name="Adriaenssens E.M."/>
            <person name="Foster-Nyarko E."/>
            <person name="Jarju S."/>
            <person name="Secka A."/>
            <person name="Antonio M."/>
            <person name="Oren A."/>
            <person name="Chaudhuri R.R."/>
            <person name="La Ragione R."/>
            <person name="Hildebrand F."/>
            <person name="Pallen M.J."/>
        </authorList>
    </citation>
    <scope>NUCLEOTIDE SEQUENCE</scope>
    <source>
        <strain evidence="3">12435</strain>
    </source>
</reference>
<keyword evidence="3" id="KW-0547">Nucleotide-binding</keyword>
<reference evidence="3" key="2">
    <citation type="submission" date="2021-04" db="EMBL/GenBank/DDBJ databases">
        <authorList>
            <person name="Gilroy R."/>
        </authorList>
    </citation>
    <scope>NUCLEOTIDE SEQUENCE</scope>
    <source>
        <strain evidence="3">12435</strain>
    </source>
</reference>
<feature type="transmembrane region" description="Helical" evidence="1">
    <location>
        <begin position="62"/>
        <end position="82"/>
    </location>
</feature>
<feature type="transmembrane region" description="Helical" evidence="1">
    <location>
        <begin position="36"/>
        <end position="56"/>
    </location>
</feature>
<evidence type="ECO:0000259" key="2">
    <source>
        <dbReference type="Pfam" id="PF14501"/>
    </source>
</evidence>
<keyword evidence="3" id="KW-0067">ATP-binding</keyword>
<organism evidence="3 4">
    <name type="scientific">Candidatus Protoclostridium stercorigallinarum</name>
    <dbReference type="NCBI Taxonomy" id="2838741"/>
    <lineage>
        <taxon>Bacteria</taxon>
        <taxon>Bacillati</taxon>
        <taxon>Bacillota</taxon>
        <taxon>Clostridia</taxon>
        <taxon>Candidatus Protoclostridium</taxon>
    </lineage>
</organism>
<feature type="transmembrane region" description="Helical" evidence="1">
    <location>
        <begin position="6"/>
        <end position="29"/>
    </location>
</feature>
<dbReference type="EMBL" id="DXHS01000091">
    <property type="protein sequence ID" value="HIW02845.1"/>
    <property type="molecule type" value="Genomic_DNA"/>
</dbReference>
<name>A0A9D1Q070_9FIRM</name>
<feature type="transmembrane region" description="Helical" evidence="1">
    <location>
        <begin position="169"/>
        <end position="193"/>
    </location>
</feature>
<keyword evidence="1" id="KW-1133">Transmembrane helix</keyword>
<feature type="transmembrane region" description="Helical" evidence="1">
    <location>
        <begin position="199"/>
        <end position="221"/>
    </location>
</feature>
<comment type="caution">
    <text evidence="3">The sequence shown here is derived from an EMBL/GenBank/DDBJ whole genome shotgun (WGS) entry which is preliminary data.</text>
</comment>
<evidence type="ECO:0000313" key="3">
    <source>
        <dbReference type="EMBL" id="HIW02845.1"/>
    </source>
</evidence>
<protein>
    <submittedName>
        <fullName evidence="3">ATP-binding protein</fullName>
    </submittedName>
</protein>
<dbReference type="InterPro" id="IPR032834">
    <property type="entry name" value="NatK-like_C"/>
</dbReference>
<dbReference type="GO" id="GO:0005524">
    <property type="term" value="F:ATP binding"/>
    <property type="evidence" value="ECO:0007669"/>
    <property type="project" value="UniProtKB-KW"/>
</dbReference>
<sequence>MYDFSSALFWYKFIFTTELIAAECAFLFLLKERKGLAWRAFVSVIAMYAFTFALPVLGYNAAYISVLFTLIFGASLVGLKFCFKEKWSVVLFCGIWAYTVQHFSYILGNYVTSLAGLSEGSFYEDSMSAYSLGSVLISVVSYVFVYFLSVLLIRLLFRKRYEIRINGIVLVILSVISLTVEVVINAVVVYIGTDTMPPLLLTVCYVYDVIACMLTIGLLIFSVLNKSLERDNAVISLMLSNERKNFEMRRDKIEKINIMCHDLKHRIRELGDGGYADEKLRKLESAIKSYDSVYHTGNEVLDIILADAGERCTAENIQLVVMADGSALGGMDTDHIYSLFDNALSNAIEAVSEVTDVDKRYIGLQLVRRGGMISLHVENYFSGEIEFDGDMPRTTKDDGEWHGFGMRSMRRVVDAYGGGMSIDVKDDLFSLNVFLSPEGKENAM</sequence>